<dbReference type="InterPro" id="IPR011333">
    <property type="entry name" value="SKP1/BTB/POZ_sf"/>
</dbReference>
<dbReference type="AlphaFoldDB" id="A0AA38FC55"/>
<dbReference type="PROSITE" id="PS50097">
    <property type="entry name" value="BTB"/>
    <property type="match status" value="1"/>
</dbReference>
<dbReference type="SUPFAM" id="SSF54695">
    <property type="entry name" value="POZ domain"/>
    <property type="match status" value="1"/>
</dbReference>
<feature type="domain" description="BTB" evidence="3">
    <location>
        <begin position="105"/>
        <end position="173"/>
    </location>
</feature>
<reference evidence="4 5" key="1">
    <citation type="journal article" date="2021" name="Nat. Plants">
        <title>The Taxus genome provides insights into paclitaxel biosynthesis.</title>
        <authorList>
            <person name="Xiong X."/>
            <person name="Gou J."/>
            <person name="Liao Q."/>
            <person name="Li Y."/>
            <person name="Zhou Q."/>
            <person name="Bi G."/>
            <person name="Li C."/>
            <person name="Du R."/>
            <person name="Wang X."/>
            <person name="Sun T."/>
            <person name="Guo L."/>
            <person name="Liang H."/>
            <person name="Lu P."/>
            <person name="Wu Y."/>
            <person name="Zhang Z."/>
            <person name="Ro D.K."/>
            <person name="Shang Y."/>
            <person name="Huang S."/>
            <person name="Yan J."/>
        </authorList>
    </citation>
    <scope>NUCLEOTIDE SEQUENCE [LARGE SCALE GENOMIC DNA]</scope>
    <source>
        <strain evidence="4">Ta-2019</strain>
    </source>
</reference>
<dbReference type="CDD" id="cd18186">
    <property type="entry name" value="BTB_POZ_ZBTB_KLHL-like"/>
    <property type="match status" value="1"/>
</dbReference>
<protein>
    <recommendedName>
        <fullName evidence="3">BTB domain-containing protein</fullName>
    </recommendedName>
</protein>
<evidence type="ECO:0000259" key="3">
    <source>
        <dbReference type="PROSITE" id="PS50097"/>
    </source>
</evidence>
<evidence type="ECO:0000313" key="4">
    <source>
        <dbReference type="EMBL" id="KAH9295991.1"/>
    </source>
</evidence>
<evidence type="ECO:0000313" key="5">
    <source>
        <dbReference type="Proteomes" id="UP000824469"/>
    </source>
</evidence>
<dbReference type="Pfam" id="PF00651">
    <property type="entry name" value="BTB"/>
    <property type="match status" value="1"/>
</dbReference>
<feature type="coiled-coil region" evidence="2">
    <location>
        <begin position="46"/>
        <end position="84"/>
    </location>
</feature>
<comment type="pathway">
    <text evidence="1">Protein modification; protein ubiquitination.</text>
</comment>
<evidence type="ECO:0000256" key="1">
    <source>
        <dbReference type="ARBA" id="ARBA00004906"/>
    </source>
</evidence>
<dbReference type="EMBL" id="JAHRHJ020000011">
    <property type="protein sequence ID" value="KAH9295991.1"/>
    <property type="molecule type" value="Genomic_DNA"/>
</dbReference>
<dbReference type="OMA" id="HPWMARD"/>
<accession>A0AA38FC55</accession>
<proteinExistence type="predicted"/>
<dbReference type="PANTHER" id="PTHR24413">
    <property type="entry name" value="SPECKLE-TYPE POZ PROTEIN"/>
    <property type="match status" value="1"/>
</dbReference>
<comment type="caution">
    <text evidence="4">The sequence shown here is derived from an EMBL/GenBank/DDBJ whole genome shotgun (WGS) entry which is preliminary data.</text>
</comment>
<gene>
    <name evidence="4" type="ORF">KI387_039579</name>
</gene>
<dbReference type="Gene3D" id="3.30.710.10">
    <property type="entry name" value="Potassium Channel Kv1.1, Chain A"/>
    <property type="match status" value="1"/>
</dbReference>
<organism evidence="4 5">
    <name type="scientific">Taxus chinensis</name>
    <name type="common">Chinese yew</name>
    <name type="synonym">Taxus wallichiana var. chinensis</name>
    <dbReference type="NCBI Taxonomy" id="29808"/>
    <lineage>
        <taxon>Eukaryota</taxon>
        <taxon>Viridiplantae</taxon>
        <taxon>Streptophyta</taxon>
        <taxon>Embryophyta</taxon>
        <taxon>Tracheophyta</taxon>
        <taxon>Spermatophyta</taxon>
        <taxon>Pinopsida</taxon>
        <taxon>Pinidae</taxon>
        <taxon>Conifers II</taxon>
        <taxon>Cupressales</taxon>
        <taxon>Taxaceae</taxon>
        <taxon>Taxus</taxon>
    </lineage>
</organism>
<evidence type="ECO:0000256" key="2">
    <source>
        <dbReference type="SAM" id="Coils"/>
    </source>
</evidence>
<dbReference type="Proteomes" id="UP000824469">
    <property type="component" value="Unassembled WGS sequence"/>
</dbReference>
<keyword evidence="2" id="KW-0175">Coiled coil</keyword>
<sequence>MAVFCGNCKNVILCKKFLRRWEWCDNPLARCSEGHADTEAYCKKCYEDLKSESDTLKYNYDRESKEARNKYANLENAIVQKAALQEDVAFLRNWSFVPGEPSSSSDVTLCTLDGSIFYAHLLLLTNRSDVFRAMFEVDLVEKRSGNVLIKDVGGESLKLFLKFLYSAQVSDEEIHGNYKELVKLAHLYQVNLLLQKLDMFIVEHVLKKENAIELLKMVHLYELEKTKEGVHKMIRNDSQMLNMLTKEMVRIL</sequence>
<dbReference type="InterPro" id="IPR000210">
    <property type="entry name" value="BTB/POZ_dom"/>
</dbReference>
<dbReference type="SMART" id="SM00225">
    <property type="entry name" value="BTB"/>
    <property type="match status" value="1"/>
</dbReference>
<name>A0AA38FC55_TAXCH</name>
<keyword evidence="5" id="KW-1185">Reference proteome</keyword>